<comment type="caution">
    <text evidence="1">The sequence shown here is derived from an EMBL/GenBank/DDBJ whole genome shotgun (WGS) entry which is preliminary data.</text>
</comment>
<dbReference type="AlphaFoldDB" id="D1Q0N8"/>
<accession>D1Q0N8</accession>
<dbReference type="eggNOG" id="ENOG5032VDM">
    <property type="taxonomic scope" value="Bacteria"/>
</dbReference>
<evidence type="ECO:0000313" key="2">
    <source>
        <dbReference type="Proteomes" id="UP000003160"/>
    </source>
</evidence>
<dbReference type="HOGENOM" id="CLU_115418_0_0_10"/>
<proteinExistence type="predicted"/>
<organism evidence="1 2">
    <name type="scientific">Hallella bergensis DSM 17361</name>
    <dbReference type="NCBI Taxonomy" id="585502"/>
    <lineage>
        <taxon>Bacteria</taxon>
        <taxon>Pseudomonadati</taxon>
        <taxon>Bacteroidota</taxon>
        <taxon>Bacteroidia</taxon>
        <taxon>Bacteroidales</taxon>
        <taxon>Prevotellaceae</taxon>
        <taxon>Hallella</taxon>
    </lineage>
</organism>
<keyword evidence="2" id="KW-1185">Reference proteome</keyword>
<protein>
    <submittedName>
        <fullName evidence="1">Uncharacterized protein</fullName>
    </submittedName>
</protein>
<gene>
    <name evidence="1" type="ORF">HMPREF0645_2773</name>
</gene>
<evidence type="ECO:0000313" key="1">
    <source>
        <dbReference type="EMBL" id="EFA42785.1"/>
    </source>
</evidence>
<dbReference type="EMBL" id="ACKS01000110">
    <property type="protein sequence ID" value="EFA42785.1"/>
    <property type="molecule type" value="Genomic_DNA"/>
</dbReference>
<name>D1Q0N8_9BACT</name>
<reference evidence="1 2" key="1">
    <citation type="submission" date="2009-10" db="EMBL/GenBank/DDBJ databases">
        <authorList>
            <person name="Qin X."/>
            <person name="Bachman B."/>
            <person name="Battles P."/>
            <person name="Bell A."/>
            <person name="Bess C."/>
            <person name="Bickham C."/>
            <person name="Chaboub L."/>
            <person name="Chen D."/>
            <person name="Coyle M."/>
            <person name="Deiros D.R."/>
            <person name="Dinh H."/>
            <person name="Forbes L."/>
            <person name="Fowler G."/>
            <person name="Francisco L."/>
            <person name="Fu Q."/>
            <person name="Gubbala S."/>
            <person name="Hale W."/>
            <person name="Han Y."/>
            <person name="Hemphill L."/>
            <person name="Highlander S.K."/>
            <person name="Hirani K."/>
            <person name="Hogues M."/>
            <person name="Jackson L."/>
            <person name="Jakkamsetti A."/>
            <person name="Javaid M."/>
            <person name="Jiang H."/>
            <person name="Korchina V."/>
            <person name="Kovar C."/>
            <person name="Lara F."/>
            <person name="Lee S."/>
            <person name="Mata R."/>
            <person name="Mathew T."/>
            <person name="Moen C."/>
            <person name="Morales K."/>
            <person name="Munidasa M."/>
            <person name="Nazareth L."/>
            <person name="Ngo R."/>
            <person name="Nguyen L."/>
            <person name="Okwuonu G."/>
            <person name="Ongeri F."/>
            <person name="Patil S."/>
            <person name="Petrosino J."/>
            <person name="Pham C."/>
            <person name="Pham P."/>
            <person name="Pu L.-L."/>
            <person name="Puazo M."/>
            <person name="Raj R."/>
            <person name="Reid J."/>
            <person name="Rouhana J."/>
            <person name="Saada N."/>
            <person name="Shang Y."/>
            <person name="Simmons D."/>
            <person name="Thornton R."/>
            <person name="Warren J."/>
            <person name="Weissenberger G."/>
            <person name="Zhang J."/>
            <person name="Zhang L."/>
            <person name="Zhou C."/>
            <person name="Zhu D."/>
            <person name="Muzny D."/>
            <person name="Worley K."/>
            <person name="Gibbs R."/>
        </authorList>
    </citation>
    <scope>NUCLEOTIDE SEQUENCE [LARGE SCALE GENOMIC DNA]</scope>
    <source>
        <strain evidence="1 2">DSM 17361</strain>
    </source>
</reference>
<sequence>MSCIIQIYNLSLQHKRKNMTFDKITDDGRLWAVRYNGESDNALYTLFDKWGDVVWLRQFFRDNWDDLIAYFKVTDINQAIEDTIEDSDQLQCLMLDLNPDSDLELLFHPLENFRTSEMVLGKEKARLKRTIRHSSWLRIYAIKLSQGVYVITGGAIKLTLKMEERSHTKAELAKLEKVRRFLLNEDIIDDDSFIDYVTTI</sequence>
<dbReference type="Proteomes" id="UP000003160">
    <property type="component" value="Unassembled WGS sequence"/>
</dbReference>